<feature type="repeat" description="PPR" evidence="2">
    <location>
        <begin position="767"/>
        <end position="801"/>
    </location>
</feature>
<evidence type="ECO:0000313" key="3">
    <source>
        <dbReference type="EMBL" id="PHT38350.1"/>
    </source>
</evidence>
<dbReference type="Proteomes" id="UP000224567">
    <property type="component" value="Unassembled WGS sequence"/>
</dbReference>
<feature type="repeat" description="PPR" evidence="2">
    <location>
        <begin position="666"/>
        <end position="700"/>
    </location>
</feature>
<evidence type="ECO:0000256" key="1">
    <source>
        <dbReference type="ARBA" id="ARBA00022737"/>
    </source>
</evidence>
<dbReference type="GO" id="GO:0009451">
    <property type="term" value="P:RNA modification"/>
    <property type="evidence" value="ECO:0007669"/>
    <property type="project" value="InterPro"/>
</dbReference>
<dbReference type="FunFam" id="1.25.40.10:FF:000344">
    <property type="entry name" value="Pentatricopeptide repeat-containing protein"/>
    <property type="match status" value="1"/>
</dbReference>
<dbReference type="InterPro" id="IPR046960">
    <property type="entry name" value="PPR_At4g14850-like_plant"/>
</dbReference>
<gene>
    <name evidence="3" type="ORF">CQW23_21923</name>
</gene>
<protein>
    <submittedName>
        <fullName evidence="3">Pentatricopeptide repeat-containing protein</fullName>
    </submittedName>
</protein>
<organism evidence="3 4">
    <name type="scientific">Capsicum baccatum</name>
    <name type="common">Peruvian pepper</name>
    <dbReference type="NCBI Taxonomy" id="33114"/>
    <lineage>
        <taxon>Eukaryota</taxon>
        <taxon>Viridiplantae</taxon>
        <taxon>Streptophyta</taxon>
        <taxon>Embryophyta</taxon>
        <taxon>Tracheophyta</taxon>
        <taxon>Spermatophyta</taxon>
        <taxon>Magnoliopsida</taxon>
        <taxon>eudicotyledons</taxon>
        <taxon>Gunneridae</taxon>
        <taxon>Pentapetalae</taxon>
        <taxon>asterids</taxon>
        <taxon>lamiids</taxon>
        <taxon>Solanales</taxon>
        <taxon>Solanaceae</taxon>
        <taxon>Solanoideae</taxon>
        <taxon>Capsiceae</taxon>
        <taxon>Capsicum</taxon>
    </lineage>
</organism>
<dbReference type="InterPro" id="IPR011990">
    <property type="entry name" value="TPR-like_helical_dom_sf"/>
</dbReference>
<sequence length="857" mass="96444">MKSASSKPIALIVMLNEARKSFILFNRFNNYTTNIDYSLYGYLFQLCKQHCLIHQGKQLHARLVLCSTTPNNFLGSKLISFYLRNKRFKEAHHVFEEIPERDLFSWNALMIGYASENYYVETLKVFYSLLYENLESPPLKPDNFTVTCVLKAVYGVSGDSFLAKMIHGYVVKNGFDSDAVILNGLIDCYLKSGDMEMAKNMFDEIPERDGISWNSIISGYSRCDYSLYGHLLQLCKERCLIRQGKQTHARLVLSSTIPNNFLASKLINFYAKNKHLKEAHHVFNEIPEKNTFSWNALMIGYSSENYHVETLKLFSSFLSENLESRHVKPDNFTVTCVLKAVSGVLGDSVLAKMIHCYVVKNGFDSDLFVLNGLITSYSKSVDMVLAKSVFDEIPEKDVVSWNSMISGYFQCGFYEECKGLYREMLQLEGFGPDGVTVVSVLQSCAQSNDLILGMEIHQYVIENGIEVDISVFNSIIALYSKCGSLDYARELFEEMGERDEITYGTMISGYMNYGFVDKAVNLFREMEKPCLSTWNALLSGLVQNNLYERALELVREMRLSGVQPNAVTLSSILPGISDLAFAKGGKEVHAYAIKSDCNQNIFVATGVIDIYAKLGFIQSARQVFDHTKDRSVIIWTAIISAYANHGDAKAALDLLNVMLSHCIRPDSVTFTAVLAACAHSGLIAEAWRIFELLEKYGIQPLDEHYACMVGVLSRAGKLSEAIDFIRKMSIEPSARVWGALLNGASVYGDVEVGRFACSHLFEMEPESTGNSTIMANLYSKAGRWEEAQELRKKMKRLGLKKIIGSSWMETCQGVKNFVATDESNEKTGEVYGVLESLLGSMRDDGYVMMDEFKEETM</sequence>
<dbReference type="OrthoDB" id="185373at2759"/>
<feature type="repeat" description="PPR" evidence="2">
    <location>
        <begin position="530"/>
        <end position="564"/>
    </location>
</feature>
<dbReference type="NCBIfam" id="TIGR00756">
    <property type="entry name" value="PPR"/>
    <property type="match status" value="7"/>
</dbReference>
<dbReference type="PANTHER" id="PTHR24015">
    <property type="entry name" value="OS07G0578800 PROTEIN-RELATED"/>
    <property type="match status" value="1"/>
</dbReference>
<dbReference type="InterPro" id="IPR002885">
    <property type="entry name" value="PPR_rpt"/>
</dbReference>
<accession>A0A2G2VZD9</accession>
<dbReference type="STRING" id="33114.A0A2G2VZD9"/>
<dbReference type="EMBL" id="MLFT02000009">
    <property type="protein sequence ID" value="PHT38350.1"/>
    <property type="molecule type" value="Genomic_DNA"/>
</dbReference>
<dbReference type="Gene3D" id="1.25.40.10">
    <property type="entry name" value="Tetratricopeptide repeat domain"/>
    <property type="match status" value="7"/>
</dbReference>
<dbReference type="AlphaFoldDB" id="A0A2G2VZD9"/>
<reference evidence="4" key="2">
    <citation type="journal article" date="2017" name="J. Anim. Genet.">
        <title>Multiple reference genome sequences of hot pepper reveal the massive evolution of plant disease resistance genes by retroduplication.</title>
        <authorList>
            <person name="Kim S."/>
            <person name="Park J."/>
            <person name="Yeom S.-I."/>
            <person name="Kim Y.-M."/>
            <person name="Seo E."/>
            <person name="Kim K.-T."/>
            <person name="Kim M.-S."/>
            <person name="Lee J.M."/>
            <person name="Cheong K."/>
            <person name="Shin H.-S."/>
            <person name="Kim S.-B."/>
            <person name="Han K."/>
            <person name="Lee J."/>
            <person name="Park M."/>
            <person name="Lee H.-A."/>
            <person name="Lee H.-Y."/>
            <person name="Lee Y."/>
            <person name="Oh S."/>
            <person name="Lee J.H."/>
            <person name="Choi E."/>
            <person name="Choi E."/>
            <person name="Lee S.E."/>
            <person name="Jeon J."/>
            <person name="Kim H."/>
            <person name="Choi G."/>
            <person name="Song H."/>
            <person name="Lee J."/>
            <person name="Lee S.-C."/>
            <person name="Kwon J.-K."/>
            <person name="Lee H.-Y."/>
            <person name="Koo N."/>
            <person name="Hong Y."/>
            <person name="Kim R.W."/>
            <person name="Kang W.-H."/>
            <person name="Huh J.H."/>
            <person name="Kang B.-C."/>
            <person name="Yang T.-J."/>
            <person name="Lee Y.-H."/>
            <person name="Bennetzen J.L."/>
            <person name="Choi D."/>
        </authorList>
    </citation>
    <scope>NUCLEOTIDE SEQUENCE [LARGE SCALE GENOMIC DNA]</scope>
    <source>
        <strain evidence="4">cv. PBC81</strain>
    </source>
</reference>
<dbReference type="GO" id="GO:0003723">
    <property type="term" value="F:RNA binding"/>
    <property type="evidence" value="ECO:0007669"/>
    <property type="project" value="InterPro"/>
</dbReference>
<dbReference type="Pfam" id="PF13041">
    <property type="entry name" value="PPR_2"/>
    <property type="match status" value="2"/>
</dbReference>
<dbReference type="FunFam" id="1.25.40.10:FF:000090">
    <property type="entry name" value="Pentatricopeptide repeat-containing protein, chloroplastic"/>
    <property type="match status" value="1"/>
</dbReference>
<comment type="caution">
    <text evidence="3">The sequence shown here is derived from an EMBL/GenBank/DDBJ whole genome shotgun (WGS) entry which is preliminary data.</text>
</comment>
<feature type="repeat" description="PPR" evidence="2">
    <location>
        <begin position="178"/>
        <end position="212"/>
    </location>
</feature>
<dbReference type="Pfam" id="PF12854">
    <property type="entry name" value="PPR_1"/>
    <property type="match status" value="1"/>
</dbReference>
<dbReference type="InterPro" id="IPR046848">
    <property type="entry name" value="E_motif"/>
</dbReference>
<evidence type="ECO:0000256" key="2">
    <source>
        <dbReference type="PROSITE-ProRule" id="PRU00708"/>
    </source>
</evidence>
<proteinExistence type="predicted"/>
<feature type="repeat" description="PPR" evidence="2">
    <location>
        <begin position="468"/>
        <end position="498"/>
    </location>
</feature>
<name>A0A2G2VZD9_CAPBA</name>
<reference evidence="3 4" key="1">
    <citation type="journal article" date="2017" name="Genome Biol.">
        <title>New reference genome sequences of hot pepper reveal the massive evolution of plant disease-resistance genes by retroduplication.</title>
        <authorList>
            <person name="Kim S."/>
            <person name="Park J."/>
            <person name="Yeom S.I."/>
            <person name="Kim Y.M."/>
            <person name="Seo E."/>
            <person name="Kim K.T."/>
            <person name="Kim M.S."/>
            <person name="Lee J.M."/>
            <person name="Cheong K."/>
            <person name="Shin H.S."/>
            <person name="Kim S.B."/>
            <person name="Han K."/>
            <person name="Lee J."/>
            <person name="Park M."/>
            <person name="Lee H.A."/>
            <person name="Lee H.Y."/>
            <person name="Lee Y."/>
            <person name="Oh S."/>
            <person name="Lee J.H."/>
            <person name="Choi E."/>
            <person name="Choi E."/>
            <person name="Lee S.E."/>
            <person name="Jeon J."/>
            <person name="Kim H."/>
            <person name="Choi G."/>
            <person name="Song H."/>
            <person name="Lee J."/>
            <person name="Lee S.C."/>
            <person name="Kwon J.K."/>
            <person name="Lee H.Y."/>
            <person name="Koo N."/>
            <person name="Hong Y."/>
            <person name="Kim R.W."/>
            <person name="Kang W.H."/>
            <person name="Huh J.H."/>
            <person name="Kang B.C."/>
            <person name="Yang T.J."/>
            <person name="Lee Y.H."/>
            <person name="Bennetzen J.L."/>
            <person name="Choi D."/>
        </authorList>
    </citation>
    <scope>NUCLEOTIDE SEQUENCE [LARGE SCALE GENOMIC DNA]</scope>
    <source>
        <strain evidence="4">cv. PBC81</strain>
    </source>
</reference>
<feature type="repeat" description="PPR" evidence="2">
    <location>
        <begin position="499"/>
        <end position="529"/>
    </location>
</feature>
<keyword evidence="4" id="KW-1185">Reference proteome</keyword>
<dbReference type="Pfam" id="PF01535">
    <property type="entry name" value="PPR"/>
    <property type="match status" value="8"/>
</dbReference>
<dbReference type="PANTHER" id="PTHR24015:SF548">
    <property type="entry name" value="OS08G0340900 PROTEIN"/>
    <property type="match status" value="1"/>
</dbReference>
<dbReference type="Pfam" id="PF20431">
    <property type="entry name" value="E_motif"/>
    <property type="match status" value="1"/>
</dbReference>
<keyword evidence="1" id="KW-0677">Repeat</keyword>
<feature type="repeat" description="PPR" evidence="2">
    <location>
        <begin position="631"/>
        <end position="665"/>
    </location>
</feature>
<feature type="repeat" description="PPR" evidence="2">
    <location>
        <begin position="397"/>
        <end position="432"/>
    </location>
</feature>
<dbReference type="PROSITE" id="PS51375">
    <property type="entry name" value="PPR"/>
    <property type="match status" value="8"/>
</dbReference>
<evidence type="ECO:0000313" key="4">
    <source>
        <dbReference type="Proteomes" id="UP000224567"/>
    </source>
</evidence>